<dbReference type="SUPFAM" id="SSF53187">
    <property type="entry name" value="Zn-dependent exopeptidases"/>
    <property type="match status" value="1"/>
</dbReference>
<dbReference type="PANTHER" id="PTHR32481">
    <property type="entry name" value="AMINOPEPTIDASE"/>
    <property type="match status" value="1"/>
</dbReference>
<protein>
    <recommendedName>
        <fullName evidence="5">M20/M25/M40 family metallo-hydrolase</fullName>
    </recommendedName>
</protein>
<evidence type="ECO:0000256" key="2">
    <source>
        <dbReference type="ARBA" id="ARBA00022801"/>
    </source>
</evidence>
<keyword evidence="4" id="KW-1185">Reference proteome</keyword>
<organism evidence="3 4">
    <name type="scientific">Caldalkalibacillus uzonensis</name>
    <dbReference type="NCBI Taxonomy" id="353224"/>
    <lineage>
        <taxon>Bacteria</taxon>
        <taxon>Bacillati</taxon>
        <taxon>Bacillota</taxon>
        <taxon>Bacilli</taxon>
        <taxon>Bacillales</taxon>
        <taxon>Bacillaceae</taxon>
        <taxon>Caldalkalibacillus</taxon>
    </lineage>
</organism>
<evidence type="ECO:0000313" key="4">
    <source>
        <dbReference type="Proteomes" id="UP001232445"/>
    </source>
</evidence>
<dbReference type="EMBL" id="JAUSUQ010000001">
    <property type="protein sequence ID" value="MDQ0337421.1"/>
    <property type="molecule type" value="Genomic_DNA"/>
</dbReference>
<proteinExistence type="predicted"/>
<evidence type="ECO:0000256" key="1">
    <source>
        <dbReference type="ARBA" id="ARBA00022723"/>
    </source>
</evidence>
<evidence type="ECO:0000313" key="3">
    <source>
        <dbReference type="EMBL" id="MDQ0337421.1"/>
    </source>
</evidence>
<reference evidence="3 4" key="1">
    <citation type="submission" date="2023-07" db="EMBL/GenBank/DDBJ databases">
        <title>Genomic Encyclopedia of Type Strains, Phase IV (KMG-IV): sequencing the most valuable type-strain genomes for metagenomic binning, comparative biology and taxonomic classification.</title>
        <authorList>
            <person name="Goeker M."/>
        </authorList>
    </citation>
    <scope>NUCLEOTIDE SEQUENCE [LARGE SCALE GENOMIC DNA]</scope>
    <source>
        <strain evidence="3 4">DSM 17740</strain>
    </source>
</reference>
<dbReference type="InterPro" id="IPR008007">
    <property type="entry name" value="Peptidase_M42"/>
</dbReference>
<dbReference type="Gene3D" id="3.40.630.10">
    <property type="entry name" value="Zn peptidases"/>
    <property type="match status" value="1"/>
</dbReference>
<sequence length="445" mass="50266">MSNWTTLLARHGFEKADLDQAKVGHNTNTMFLNQALTLAGCHDLDQEPVTERAWIQALEQAAEHTQGRGRETIVYPVKEELPLQDIDPYMRGIVRWLNELGIYTVYSCDGHDRGCAYVRLKKCLSFQQMSTIKACLPQGLKVRFEGKRVSFFYQQGEISKLLDMGERLYQVKQSEEKVLYFEAEQFKQRVIELLKHGGSSGNEREIRQFLQRKLRKLTDYTYVDHAGNLLAYLYCGEGPTVLISAHMDIYEDIKPGRTIIENGTQLFSSEGILGADDRAGIAVILEVLSRIQRTNFAGTFKIAFTVKEETGCIGSKQIDPHFIEDADAAIVADRRGTRDIVISYGGMIPFCPQSYGHLFEQADALCGMYDWRMTAGGLSDAKVFAEKGIPSVNLSVGYMNEHSKEETLDYRAAYETAKLIESVLHHNLIKGAFDRELHNSVYSLS</sequence>
<dbReference type="Proteomes" id="UP001232445">
    <property type="component" value="Unassembled WGS sequence"/>
</dbReference>
<evidence type="ECO:0008006" key="5">
    <source>
        <dbReference type="Google" id="ProtNLM"/>
    </source>
</evidence>
<gene>
    <name evidence="3" type="ORF">J2S00_000191</name>
</gene>
<dbReference type="Pfam" id="PF05343">
    <property type="entry name" value="Peptidase_M42"/>
    <property type="match status" value="1"/>
</dbReference>
<dbReference type="InterPro" id="IPR051464">
    <property type="entry name" value="Peptidase_M42_aminopept"/>
</dbReference>
<dbReference type="PANTHER" id="PTHR32481:SF0">
    <property type="entry name" value="AMINOPEPTIDASE YPDE-RELATED"/>
    <property type="match status" value="1"/>
</dbReference>
<keyword evidence="1" id="KW-0479">Metal-binding</keyword>
<accession>A0ABU0CLX3</accession>
<dbReference type="RefSeq" id="WP_307334535.1">
    <property type="nucleotide sequence ID" value="NZ_JAUSUQ010000001.1"/>
</dbReference>
<keyword evidence="2" id="KW-0378">Hydrolase</keyword>
<name>A0ABU0CLX3_9BACI</name>
<comment type="caution">
    <text evidence="3">The sequence shown here is derived from an EMBL/GenBank/DDBJ whole genome shotgun (WGS) entry which is preliminary data.</text>
</comment>